<evidence type="ECO:0000256" key="3">
    <source>
        <dbReference type="ARBA" id="ARBA00012438"/>
    </source>
</evidence>
<evidence type="ECO:0000313" key="14">
    <source>
        <dbReference type="EMBL" id="QET01851.1"/>
    </source>
</evidence>
<evidence type="ECO:0000259" key="13">
    <source>
        <dbReference type="PROSITE" id="PS50885"/>
    </source>
</evidence>
<keyword evidence="7 14" id="KW-0418">Kinase</keyword>
<dbReference type="PRINTS" id="PR00344">
    <property type="entry name" value="BCTRLSENSOR"/>
</dbReference>
<proteinExistence type="predicted"/>
<reference evidence="14 15" key="1">
    <citation type="submission" date="2019-09" db="EMBL/GenBank/DDBJ databases">
        <title>FDA dAtabase for Regulatory Grade micrObial Sequences (FDA-ARGOS): Supporting development and validation of Infectious Disease Dx tests.</title>
        <authorList>
            <person name="Sciortino C."/>
            <person name="Tallon L."/>
            <person name="Sadzewicz L."/>
            <person name="Vavikolanu K."/>
            <person name="Mehta A."/>
            <person name="Aluvathingal J."/>
            <person name="Nadendla S."/>
            <person name="Nandy P."/>
            <person name="Geyer C."/>
            <person name="Yan Y."/>
            <person name="Sichtig H."/>
        </authorList>
    </citation>
    <scope>NUCLEOTIDE SEQUENCE [LARGE SCALE GENOMIC DNA]</scope>
    <source>
        <strain evidence="14 15">FDAARGOS_664</strain>
    </source>
</reference>
<dbReference type="InterPro" id="IPR005467">
    <property type="entry name" value="His_kinase_dom"/>
</dbReference>
<dbReference type="SUPFAM" id="SSF55874">
    <property type="entry name" value="ATPase domain of HSP90 chaperone/DNA topoisomerase II/histidine kinase"/>
    <property type="match status" value="1"/>
</dbReference>
<keyword evidence="6 11" id="KW-0812">Transmembrane</keyword>
<keyword evidence="9" id="KW-0902">Two-component regulatory system</keyword>
<gene>
    <name evidence="14" type="ORF">FOB72_07200</name>
</gene>
<dbReference type="RefSeq" id="WP_150371900.1">
    <property type="nucleotide sequence ID" value="NZ_CP044065.1"/>
</dbReference>
<evidence type="ECO:0000256" key="1">
    <source>
        <dbReference type="ARBA" id="ARBA00000085"/>
    </source>
</evidence>
<keyword evidence="4" id="KW-0597">Phosphoprotein</keyword>
<evidence type="ECO:0000259" key="12">
    <source>
        <dbReference type="PROSITE" id="PS50109"/>
    </source>
</evidence>
<dbReference type="OrthoDB" id="8554694at2"/>
<dbReference type="InterPro" id="IPR036890">
    <property type="entry name" value="HATPase_C_sf"/>
</dbReference>
<evidence type="ECO:0000313" key="15">
    <source>
        <dbReference type="Proteomes" id="UP000322822"/>
    </source>
</evidence>
<comment type="catalytic activity">
    <reaction evidence="1">
        <text>ATP + protein L-histidine = ADP + protein N-phospho-L-histidine.</text>
        <dbReference type="EC" id="2.7.13.3"/>
    </reaction>
</comment>
<dbReference type="CDD" id="cd00082">
    <property type="entry name" value="HisKA"/>
    <property type="match status" value="1"/>
</dbReference>
<protein>
    <recommendedName>
        <fullName evidence="3">histidine kinase</fullName>
        <ecNumber evidence="3">2.7.13.3</ecNumber>
    </recommendedName>
</protein>
<dbReference type="SUPFAM" id="SSF47384">
    <property type="entry name" value="Homodimeric domain of signal transducing histidine kinase"/>
    <property type="match status" value="1"/>
</dbReference>
<feature type="domain" description="HAMP" evidence="13">
    <location>
        <begin position="168"/>
        <end position="220"/>
    </location>
</feature>
<sequence>MPSQTAVRSLHRRLSLSLGSLALVIGLLGAFGAWVVVRQLASQFNADLAHAGSTMQPSPAAMPVPAPAGHPTPHIVIQTWRPGDGALPGHTSDPTVLVPRVPPGFSEARGANGRMWDVFAMQAGTAWVQMAEQRAVRNDNAARVAMWAAIPVVLLLPLLVWVVRASVRMSLRPLGEIGERVAKVDLNHLQPVETQAAPEELRPFLDSINRMMQRLSSLIDAERTFIADAAHELRSPITALQLQVDNLRHAPPEAMEDRIEELQRGIRRTSTLVTQLLGLARAEIGARASPAEVPLTQVVTDVVTDLLPLALDRGVDLGAEQMDDAVVRAQETDLRMLVKNLIDNAIRYGGAGCRVDVSVRRLDGHAEIEVADDGPGIPESERARVFDRFYRGGATDEEGSGLGLAIVQTVVDNLGGSVTLSGRADGGHGLVARIVLPLQGQAQGQERGQAI</sequence>
<dbReference type="InterPro" id="IPR004358">
    <property type="entry name" value="Sig_transdc_His_kin-like_C"/>
</dbReference>
<organism evidence="14 15">
    <name type="scientific">Cupriavidus pauculus</name>
    <dbReference type="NCBI Taxonomy" id="82633"/>
    <lineage>
        <taxon>Bacteria</taxon>
        <taxon>Pseudomonadati</taxon>
        <taxon>Pseudomonadota</taxon>
        <taxon>Betaproteobacteria</taxon>
        <taxon>Burkholderiales</taxon>
        <taxon>Burkholderiaceae</taxon>
        <taxon>Cupriavidus</taxon>
    </lineage>
</organism>
<dbReference type="EC" id="2.7.13.3" evidence="3"/>
<dbReference type="InterPro" id="IPR003660">
    <property type="entry name" value="HAMP_dom"/>
</dbReference>
<feature type="transmembrane region" description="Helical" evidence="11">
    <location>
        <begin position="144"/>
        <end position="163"/>
    </location>
</feature>
<evidence type="ECO:0000256" key="5">
    <source>
        <dbReference type="ARBA" id="ARBA00022679"/>
    </source>
</evidence>
<evidence type="ECO:0000256" key="11">
    <source>
        <dbReference type="SAM" id="Phobius"/>
    </source>
</evidence>
<dbReference type="InterPro" id="IPR003661">
    <property type="entry name" value="HisK_dim/P_dom"/>
</dbReference>
<evidence type="ECO:0000256" key="2">
    <source>
        <dbReference type="ARBA" id="ARBA00004141"/>
    </source>
</evidence>
<dbReference type="AlphaFoldDB" id="A0A5P2H1T2"/>
<dbReference type="Pfam" id="PF00512">
    <property type="entry name" value="HisKA"/>
    <property type="match status" value="1"/>
</dbReference>
<evidence type="ECO:0000256" key="8">
    <source>
        <dbReference type="ARBA" id="ARBA00022989"/>
    </source>
</evidence>
<dbReference type="InterPro" id="IPR003594">
    <property type="entry name" value="HATPase_dom"/>
</dbReference>
<dbReference type="PROSITE" id="PS50885">
    <property type="entry name" value="HAMP"/>
    <property type="match status" value="1"/>
</dbReference>
<dbReference type="SMART" id="SM00387">
    <property type="entry name" value="HATPase_c"/>
    <property type="match status" value="1"/>
</dbReference>
<dbReference type="Gene3D" id="3.30.565.10">
    <property type="entry name" value="Histidine kinase-like ATPase, C-terminal domain"/>
    <property type="match status" value="1"/>
</dbReference>
<dbReference type="GO" id="GO:0005886">
    <property type="term" value="C:plasma membrane"/>
    <property type="evidence" value="ECO:0007669"/>
    <property type="project" value="TreeGrafter"/>
</dbReference>
<evidence type="ECO:0000256" key="9">
    <source>
        <dbReference type="ARBA" id="ARBA00023012"/>
    </source>
</evidence>
<dbReference type="InterPro" id="IPR050428">
    <property type="entry name" value="TCS_sensor_his_kinase"/>
</dbReference>
<dbReference type="InterPro" id="IPR036097">
    <property type="entry name" value="HisK_dim/P_sf"/>
</dbReference>
<dbReference type="PANTHER" id="PTHR45436:SF15">
    <property type="entry name" value="SENSOR HISTIDINE KINASE CUSS"/>
    <property type="match status" value="1"/>
</dbReference>
<name>A0A5P2H1T2_9BURK</name>
<dbReference type="Proteomes" id="UP000322822">
    <property type="component" value="Chromosome 1"/>
</dbReference>
<keyword evidence="8 11" id="KW-1133">Transmembrane helix</keyword>
<keyword evidence="5" id="KW-0808">Transferase</keyword>
<evidence type="ECO:0000256" key="7">
    <source>
        <dbReference type="ARBA" id="ARBA00022777"/>
    </source>
</evidence>
<evidence type="ECO:0000256" key="6">
    <source>
        <dbReference type="ARBA" id="ARBA00022692"/>
    </source>
</evidence>
<dbReference type="PROSITE" id="PS50109">
    <property type="entry name" value="HIS_KIN"/>
    <property type="match status" value="1"/>
</dbReference>
<accession>A0A5P2H1T2</accession>
<feature type="domain" description="Histidine kinase" evidence="12">
    <location>
        <begin position="228"/>
        <end position="440"/>
    </location>
</feature>
<dbReference type="SMART" id="SM00388">
    <property type="entry name" value="HisKA"/>
    <property type="match status" value="1"/>
</dbReference>
<comment type="subcellular location">
    <subcellularLocation>
        <location evidence="2">Membrane</location>
        <topology evidence="2">Multi-pass membrane protein</topology>
    </subcellularLocation>
</comment>
<dbReference type="Pfam" id="PF02518">
    <property type="entry name" value="HATPase_c"/>
    <property type="match status" value="1"/>
</dbReference>
<evidence type="ECO:0000256" key="4">
    <source>
        <dbReference type="ARBA" id="ARBA00022553"/>
    </source>
</evidence>
<dbReference type="EMBL" id="CP044065">
    <property type="protein sequence ID" value="QET01851.1"/>
    <property type="molecule type" value="Genomic_DNA"/>
</dbReference>
<dbReference type="PANTHER" id="PTHR45436">
    <property type="entry name" value="SENSOR HISTIDINE KINASE YKOH"/>
    <property type="match status" value="1"/>
</dbReference>
<dbReference type="Gene3D" id="1.10.287.130">
    <property type="match status" value="1"/>
</dbReference>
<dbReference type="CDD" id="cd00075">
    <property type="entry name" value="HATPase"/>
    <property type="match status" value="1"/>
</dbReference>
<keyword evidence="10 11" id="KW-0472">Membrane</keyword>
<dbReference type="GO" id="GO:0000155">
    <property type="term" value="F:phosphorelay sensor kinase activity"/>
    <property type="evidence" value="ECO:0007669"/>
    <property type="project" value="InterPro"/>
</dbReference>
<evidence type="ECO:0000256" key="10">
    <source>
        <dbReference type="ARBA" id="ARBA00023136"/>
    </source>
</evidence>